<sequence length="371" mass="39952">MMQKVKIGVIGCGQISGKYLKNCTQTFDNILEVVACADLMPELARQRAEEYGIPKVCSVEELLADPDIEMVLNLTAPAAHAAINMQALHAGKHVYTEKPFALNREDADRVIALAEEKGLLVGCAPDTFLGGGLQTCRKLIDEGWIGTPYAASGLILMGHPSSGLHPNFQNFLRLGGDPLLDMGPYYMTALVSMLGPVRRVAGSAATLHHEVTIMNPKSPRFGDSVPVEAPMNVTALLEFESGVLGSLQAAKESFGYTPRLEIYGTEGILYAPDPNFFGGKIAVKQHSGEVKEFPCSHGFTDESRGIGLADMAGALRAGRTHRANGMLARHVLDIMLGVIDSANTGRHIAMQTSCERPTPLPLGLKYNRLEL</sequence>
<feature type="domain" description="GFO/IDH/MocA-like oxidoreductase" evidence="3">
    <location>
        <begin position="134"/>
        <end position="269"/>
    </location>
</feature>
<evidence type="ECO:0000313" key="5">
    <source>
        <dbReference type="Proteomes" id="UP000214746"/>
    </source>
</evidence>
<protein>
    <submittedName>
        <fullName evidence="4">Gfo/Idh/MocA family oxidoreductase</fullName>
    </submittedName>
</protein>
<gene>
    <name evidence="4" type="ORF">CBW46_000285</name>
</gene>
<evidence type="ECO:0000256" key="1">
    <source>
        <dbReference type="ARBA" id="ARBA00023002"/>
    </source>
</evidence>
<evidence type="ECO:0000313" key="4">
    <source>
        <dbReference type="EMBL" id="PZE22852.1"/>
    </source>
</evidence>
<dbReference type="GO" id="GO:0016491">
    <property type="term" value="F:oxidoreductase activity"/>
    <property type="evidence" value="ECO:0007669"/>
    <property type="project" value="UniProtKB-KW"/>
</dbReference>
<dbReference type="GO" id="GO:0000166">
    <property type="term" value="F:nucleotide binding"/>
    <property type="evidence" value="ECO:0007669"/>
    <property type="project" value="InterPro"/>
</dbReference>
<comment type="caution">
    <text evidence="4">The sequence shown here is derived from an EMBL/GenBank/DDBJ whole genome shotgun (WGS) entry which is preliminary data.</text>
</comment>
<dbReference type="Proteomes" id="UP000214746">
    <property type="component" value="Unassembled WGS sequence"/>
</dbReference>
<keyword evidence="5" id="KW-1185">Reference proteome</keyword>
<keyword evidence="1" id="KW-0560">Oxidoreductase</keyword>
<dbReference type="Pfam" id="PF01408">
    <property type="entry name" value="GFO_IDH_MocA"/>
    <property type="match status" value="1"/>
</dbReference>
<dbReference type="EMBL" id="NHRJ02000001">
    <property type="protein sequence ID" value="PZE22852.1"/>
    <property type="molecule type" value="Genomic_DNA"/>
</dbReference>
<accession>A0A2W1P5C8</accession>
<dbReference type="AlphaFoldDB" id="A0A2W1P5C8"/>
<evidence type="ECO:0000259" key="2">
    <source>
        <dbReference type="Pfam" id="PF01408"/>
    </source>
</evidence>
<dbReference type="InterPro" id="IPR050463">
    <property type="entry name" value="Gfo/Idh/MocA_oxidrdct_glycsds"/>
</dbReference>
<organism evidence="4 5">
    <name type="scientific">Paenibacillus xerothermodurans</name>
    <dbReference type="NCBI Taxonomy" id="1977292"/>
    <lineage>
        <taxon>Bacteria</taxon>
        <taxon>Bacillati</taxon>
        <taxon>Bacillota</taxon>
        <taxon>Bacilli</taxon>
        <taxon>Bacillales</taxon>
        <taxon>Paenibacillaceae</taxon>
        <taxon>Paenibacillus</taxon>
    </lineage>
</organism>
<feature type="domain" description="Gfo/Idh/MocA-like oxidoreductase N-terminal" evidence="2">
    <location>
        <begin position="5"/>
        <end position="121"/>
    </location>
</feature>
<dbReference type="OrthoDB" id="9815825at2"/>
<dbReference type="Pfam" id="PF22725">
    <property type="entry name" value="GFO_IDH_MocA_C3"/>
    <property type="match status" value="1"/>
</dbReference>
<dbReference type="PANTHER" id="PTHR43818:SF11">
    <property type="entry name" value="BCDNA.GH03377"/>
    <property type="match status" value="1"/>
</dbReference>
<dbReference type="PANTHER" id="PTHR43818">
    <property type="entry name" value="BCDNA.GH03377"/>
    <property type="match status" value="1"/>
</dbReference>
<reference evidence="4" key="1">
    <citation type="submission" date="2018-06" db="EMBL/GenBank/DDBJ databases">
        <title>Paenibacillus xerothermodurans sp. nov. an extremely dry heat resistant spore forming bacterium isolated from the soil of Cape Canaveral, Florida.</title>
        <authorList>
            <person name="Seuylemezian A."/>
            <person name="Kaur N."/>
            <person name="Patil P."/>
            <person name="Patil P."/>
            <person name="Mayilraj S."/>
            <person name="Vaishampayan P."/>
        </authorList>
    </citation>
    <scope>NUCLEOTIDE SEQUENCE [LARGE SCALE GENOMIC DNA]</scope>
    <source>
        <strain evidence="4">ATCC 27380</strain>
    </source>
</reference>
<dbReference type="InterPro" id="IPR055170">
    <property type="entry name" value="GFO_IDH_MocA-like_dom"/>
</dbReference>
<dbReference type="SUPFAM" id="SSF51735">
    <property type="entry name" value="NAD(P)-binding Rossmann-fold domains"/>
    <property type="match status" value="1"/>
</dbReference>
<dbReference type="SUPFAM" id="SSF55347">
    <property type="entry name" value="Glyceraldehyde-3-phosphate dehydrogenase-like, C-terminal domain"/>
    <property type="match status" value="1"/>
</dbReference>
<dbReference type="InterPro" id="IPR036291">
    <property type="entry name" value="NAD(P)-bd_dom_sf"/>
</dbReference>
<dbReference type="InterPro" id="IPR000683">
    <property type="entry name" value="Gfo/Idh/MocA-like_OxRdtase_N"/>
</dbReference>
<evidence type="ECO:0000259" key="3">
    <source>
        <dbReference type="Pfam" id="PF22725"/>
    </source>
</evidence>
<name>A0A2W1P5C8_PAEXE</name>
<proteinExistence type="predicted"/>
<dbReference type="Gene3D" id="3.40.50.720">
    <property type="entry name" value="NAD(P)-binding Rossmann-like Domain"/>
    <property type="match status" value="1"/>
</dbReference>
<dbReference type="Gene3D" id="3.30.360.10">
    <property type="entry name" value="Dihydrodipicolinate Reductase, domain 2"/>
    <property type="match status" value="1"/>
</dbReference>